<organism evidence="3 4">
    <name type="scientific">Paenibacillus beijingensis</name>
    <dbReference type="NCBI Taxonomy" id="1126833"/>
    <lineage>
        <taxon>Bacteria</taxon>
        <taxon>Bacillati</taxon>
        <taxon>Bacillota</taxon>
        <taxon>Bacilli</taxon>
        <taxon>Bacillales</taxon>
        <taxon>Paenibacillaceae</taxon>
        <taxon>Paenibacillus</taxon>
    </lineage>
</organism>
<evidence type="ECO:0000313" key="3">
    <source>
        <dbReference type="EMBL" id="AJY73900.1"/>
    </source>
</evidence>
<dbReference type="Proteomes" id="UP000032633">
    <property type="component" value="Chromosome"/>
</dbReference>
<dbReference type="PATRIC" id="fig|1126833.4.peg.833"/>
<dbReference type="EMBL" id="CP011058">
    <property type="protein sequence ID" value="AJY73900.1"/>
    <property type="molecule type" value="Genomic_DNA"/>
</dbReference>
<evidence type="ECO:0000259" key="2">
    <source>
        <dbReference type="Pfam" id="PF03848"/>
    </source>
</evidence>
<evidence type="ECO:0000256" key="1">
    <source>
        <dbReference type="ARBA" id="ARBA00022679"/>
    </source>
</evidence>
<protein>
    <submittedName>
        <fullName evidence="3">XRE family transcriptional regulator</fullName>
    </submittedName>
</protein>
<dbReference type="KEGG" id="pbj:VN24_03840"/>
<dbReference type="SUPFAM" id="SSF53335">
    <property type="entry name" value="S-adenosyl-L-methionine-dependent methyltransferases"/>
    <property type="match status" value="1"/>
</dbReference>
<dbReference type="Gene3D" id="3.40.50.150">
    <property type="entry name" value="Vaccinia Virus protein VP39"/>
    <property type="match status" value="1"/>
</dbReference>
<name>A0A0D5NFH0_9BACL</name>
<dbReference type="RefSeq" id="WP_045669335.1">
    <property type="nucleotide sequence ID" value="NZ_CP011058.1"/>
</dbReference>
<dbReference type="PANTHER" id="PTHR43861">
    <property type="entry name" value="TRANS-ACONITATE 2-METHYLTRANSFERASE-RELATED"/>
    <property type="match status" value="1"/>
</dbReference>
<dbReference type="STRING" id="1126833.VN24_03840"/>
<dbReference type="HOGENOM" id="CLU_056435_5_0_9"/>
<dbReference type="Pfam" id="PF03848">
    <property type="entry name" value="TehB"/>
    <property type="match status" value="1"/>
</dbReference>
<sequence>MDKEQLQELYLQDGYYWGKEPNELAKRILAYISNERIPGKKVIDLGAGEGRDSVFLAKQGFDVAAMDFAPAGLAKAERLAAEMNTAIATIEGDINTFVFPHRADVVYSIGALQYIHPDNRARQFRHFKESTLPGGLHVLFAFTEHPDVPVAPDWGTNEYLYKQDELQAYYSDWETLLSEEWIFDCSSSGIPHRHASRIVIARKPS</sequence>
<dbReference type="AlphaFoldDB" id="A0A0D5NFH0"/>
<keyword evidence="1" id="KW-0808">Transferase</keyword>
<dbReference type="InterPro" id="IPR015985">
    <property type="entry name" value="TehB-like_dom"/>
</dbReference>
<keyword evidence="4" id="KW-1185">Reference proteome</keyword>
<evidence type="ECO:0000313" key="4">
    <source>
        <dbReference type="Proteomes" id="UP000032633"/>
    </source>
</evidence>
<accession>A0A0D5NFH0</accession>
<dbReference type="GO" id="GO:0016740">
    <property type="term" value="F:transferase activity"/>
    <property type="evidence" value="ECO:0007669"/>
    <property type="project" value="UniProtKB-KW"/>
</dbReference>
<gene>
    <name evidence="3" type="ORF">VN24_03840</name>
</gene>
<dbReference type="InterPro" id="IPR029063">
    <property type="entry name" value="SAM-dependent_MTases_sf"/>
</dbReference>
<dbReference type="CDD" id="cd02440">
    <property type="entry name" value="AdoMet_MTases"/>
    <property type="match status" value="1"/>
</dbReference>
<feature type="domain" description="Tellurite resistance methyltransferase TehB-like" evidence="2">
    <location>
        <begin position="37"/>
        <end position="179"/>
    </location>
</feature>
<reference evidence="3 4" key="1">
    <citation type="journal article" date="2015" name="J. Biotechnol.">
        <title>Complete genome sequence of Paenibacillus beijingensis 7188(T) (=DSM 24997(T)), a novel rhizobacterium from jujube garden soil.</title>
        <authorList>
            <person name="Kwak Y."/>
            <person name="Shin J.H."/>
        </authorList>
    </citation>
    <scope>NUCLEOTIDE SEQUENCE [LARGE SCALE GENOMIC DNA]</scope>
    <source>
        <strain evidence="3 4">DSM 24997</strain>
    </source>
</reference>
<dbReference type="OrthoDB" id="9804312at2"/>
<proteinExistence type="predicted"/>
<dbReference type="PANTHER" id="PTHR43861:SF3">
    <property type="entry name" value="PUTATIVE (AFU_ORTHOLOGUE AFUA_2G14390)-RELATED"/>
    <property type="match status" value="1"/>
</dbReference>
<reference evidence="4" key="2">
    <citation type="submission" date="2015-03" db="EMBL/GenBank/DDBJ databases">
        <title>Genome sequence of Paenibacillus beijingensis strain DSM 24997T.</title>
        <authorList>
            <person name="Kwak Y."/>
            <person name="Shin J.-H."/>
        </authorList>
    </citation>
    <scope>NUCLEOTIDE SEQUENCE [LARGE SCALE GENOMIC DNA]</scope>
    <source>
        <strain evidence="4">DSM 24997</strain>
    </source>
</reference>